<accession>A0ABW8FU78</accession>
<dbReference type="CDD" id="cd17288">
    <property type="entry name" value="RMtype1_S_LlaAI06ORF1089P_TRD1-CR1_like"/>
    <property type="match status" value="1"/>
</dbReference>
<dbReference type="Gene3D" id="3.90.220.20">
    <property type="entry name" value="DNA methylase specificity domains"/>
    <property type="match status" value="2"/>
</dbReference>
<dbReference type="InterPro" id="IPR044946">
    <property type="entry name" value="Restrct_endonuc_typeI_TRD_sf"/>
</dbReference>
<comment type="caution">
    <text evidence="5">The sequence shown here is derived from an EMBL/GenBank/DDBJ whole genome shotgun (WGS) entry which is preliminary data.</text>
</comment>
<keyword evidence="6" id="KW-1185">Reference proteome</keyword>
<keyword evidence="5" id="KW-0378">Hydrolase</keyword>
<keyword evidence="2" id="KW-0680">Restriction system</keyword>
<keyword evidence="5" id="KW-0255">Endonuclease</keyword>
<evidence type="ECO:0000259" key="4">
    <source>
        <dbReference type="Pfam" id="PF01420"/>
    </source>
</evidence>
<evidence type="ECO:0000256" key="1">
    <source>
        <dbReference type="ARBA" id="ARBA00010923"/>
    </source>
</evidence>
<name>A0ABW8FU78_9GAMM</name>
<comment type="similarity">
    <text evidence="1">Belongs to the type-I restriction system S methylase family.</text>
</comment>
<gene>
    <name evidence="5" type="ORF">ACIPSN_03135</name>
</gene>
<dbReference type="GO" id="GO:0004519">
    <property type="term" value="F:endonuclease activity"/>
    <property type="evidence" value="ECO:0007669"/>
    <property type="project" value="UniProtKB-KW"/>
</dbReference>
<organism evidence="5 6">
    <name type="scientific">Pectobacterium parvum</name>
    <dbReference type="NCBI Taxonomy" id="2778550"/>
    <lineage>
        <taxon>Bacteria</taxon>
        <taxon>Pseudomonadati</taxon>
        <taxon>Pseudomonadota</taxon>
        <taxon>Gammaproteobacteria</taxon>
        <taxon>Enterobacterales</taxon>
        <taxon>Pectobacteriaceae</taxon>
        <taxon>Pectobacterium</taxon>
    </lineage>
</organism>
<dbReference type="PANTHER" id="PTHR30408">
    <property type="entry name" value="TYPE-1 RESTRICTION ENZYME ECOKI SPECIFICITY PROTEIN"/>
    <property type="match status" value="1"/>
</dbReference>
<sequence length="376" mass="43257">MAKHSDSKAPKMRFSGFSEDWIKRPFNLITSRTSQYCCEENLPRLEYEDIISESGQLNKDLSKKKSNKKGIKFEKEDVLFGKLRPYLKNWLLAPFDGIAVGDFWVLKPSETVPSFLYRLIQTKMFEVIANQSAGSKMPRSDWNLVSNSFFYISASLLEQKKVGFYFNQLDEIIAQYQHRCDKLATLKKSMLQKMFPQDGSTVPEIRFKGFTSDWAEKKLEDIIALCSGRDYKHLSSGNIPVYGTGGYMLSVNKALSYDKDAIGIGRKGTIDKPYLLRCPFWTVDTLFYAVPREEFELNFTYCIFQKIDWKNKDESTGVPSLSKSAINEIQVIVPLQNEQQKIGAYFRKLDELISQHATQLEKLKQIKSACLAKMFV</sequence>
<dbReference type="GO" id="GO:0016787">
    <property type="term" value="F:hydrolase activity"/>
    <property type="evidence" value="ECO:0007669"/>
    <property type="project" value="UniProtKB-KW"/>
</dbReference>
<dbReference type="PANTHER" id="PTHR30408:SF12">
    <property type="entry name" value="TYPE I RESTRICTION ENZYME MJAVIII SPECIFICITY SUBUNIT"/>
    <property type="match status" value="1"/>
</dbReference>
<dbReference type="Proteomes" id="UP001617714">
    <property type="component" value="Unassembled WGS sequence"/>
</dbReference>
<dbReference type="RefSeq" id="WP_052237755.1">
    <property type="nucleotide sequence ID" value="NZ_JBIXKD010000003.1"/>
</dbReference>
<dbReference type="Gene3D" id="1.10.287.1120">
    <property type="entry name" value="Bipartite methylase S protein"/>
    <property type="match status" value="1"/>
</dbReference>
<keyword evidence="3" id="KW-0238">DNA-binding</keyword>
<dbReference type="InterPro" id="IPR000055">
    <property type="entry name" value="Restrct_endonuc_typeI_TRD"/>
</dbReference>
<reference evidence="5 6" key="1">
    <citation type="submission" date="2024-10" db="EMBL/GenBank/DDBJ databases">
        <authorList>
            <person name="Lu C.-H."/>
        </authorList>
    </citation>
    <scope>NUCLEOTIDE SEQUENCE [LARGE SCALE GENOMIC DNA]</scope>
    <source>
        <strain evidence="5 6">22QBSP01-2</strain>
    </source>
</reference>
<dbReference type="EC" id="3.1.21.-" evidence="5"/>
<evidence type="ECO:0000256" key="3">
    <source>
        <dbReference type="ARBA" id="ARBA00023125"/>
    </source>
</evidence>
<evidence type="ECO:0000256" key="2">
    <source>
        <dbReference type="ARBA" id="ARBA00022747"/>
    </source>
</evidence>
<feature type="domain" description="Type I restriction modification DNA specificity" evidence="4">
    <location>
        <begin position="212"/>
        <end position="365"/>
    </location>
</feature>
<dbReference type="EMBL" id="JBIXKD010000003">
    <property type="protein sequence ID" value="MFJ5320377.1"/>
    <property type="molecule type" value="Genomic_DNA"/>
</dbReference>
<dbReference type="Pfam" id="PF01420">
    <property type="entry name" value="Methylase_S"/>
    <property type="match status" value="1"/>
</dbReference>
<proteinExistence type="inferred from homology"/>
<evidence type="ECO:0000313" key="5">
    <source>
        <dbReference type="EMBL" id="MFJ5320377.1"/>
    </source>
</evidence>
<protein>
    <submittedName>
        <fullName evidence="5">Restriction endonuclease subunit S</fullName>
        <ecNumber evidence="5">3.1.21.-</ecNumber>
    </submittedName>
</protein>
<dbReference type="SUPFAM" id="SSF116734">
    <property type="entry name" value="DNA methylase specificity domain"/>
    <property type="match status" value="2"/>
</dbReference>
<keyword evidence="5" id="KW-0540">Nuclease</keyword>
<evidence type="ECO:0000313" key="6">
    <source>
        <dbReference type="Proteomes" id="UP001617714"/>
    </source>
</evidence>
<dbReference type="InterPro" id="IPR052021">
    <property type="entry name" value="Type-I_RS_S_subunit"/>
</dbReference>